<evidence type="ECO:0000256" key="1">
    <source>
        <dbReference type="ARBA" id="ARBA00004651"/>
    </source>
</evidence>
<feature type="binding site" evidence="9">
    <location>
        <begin position="1187"/>
        <end position="1194"/>
    </location>
    <ligand>
        <name>ATP</name>
        <dbReference type="ChEBI" id="CHEBI:30616"/>
    </ligand>
</feature>
<evidence type="ECO:0000256" key="6">
    <source>
        <dbReference type="ARBA" id="ARBA00022840"/>
    </source>
</evidence>
<feature type="binding site" evidence="9">
    <location>
        <begin position="525"/>
        <end position="532"/>
    </location>
    <ligand>
        <name>ATP</name>
        <dbReference type="ChEBI" id="CHEBI:30616"/>
    </ligand>
</feature>
<accession>A0A7D6E5U2</accession>
<gene>
    <name evidence="13" type="primary">eccCa</name>
    <name evidence="13" type="ORF">H0P51_00230</name>
</gene>
<sequence length="1392" mass="152212">MAAGWAPCWNPVTPAARSTASTYCCRAGCRGSAPSSPTCCANVPPVRVAVAAPLALPEREPRNILLMIALPALLIGIVGTLVVMYASGVRSLQSGFFPMIGLVGFGALMFGGRFGRGRRISWGEQEKLRRSYLRQLDEDREEIQRAAGEQRRSQLFVHADPQHLDTVIGGPRMWERRPTDSDFLDVRLGIGMQQASESAVSLQWPDVPVGEELEPVTGGALRDFILEQSKIRGIGKVLNLRSKPGFSFIGDNPDELHGLARAILCSLAVYHSPHDLKLMVVTRHPELWQWLVWLPHNQHDEMFDACGLRRLVFASPTELEDALDAELHRKGRGPWTPPVGGSPTSMPSPIESTSGTALGPHWVIVDDSAGTPEQWEGVTGQKGMAGITVLRLATRAGLGVGFTEPAQRFSLNQGRLVHRDTFYAAADMLADCTANRYARALARWSPMSAAALSETDSQGGELLRALGIIDPRELDVDKLWAESRGRGDPNWAMVPVGVKQGGELQYVILRAKDFGGYGFHSVVIGTSGSGKSEYFLSLCSGIALTHAPDTFIVIFVDMKFESAAQDLQGFPHVAGSLSNLGKDERHLAERMRKAINGEIARRYRLFKDAGARDANEYEEMRLAGRDLEPVPILLVIIDEYLELFIHHPEWIDLVIHIGQEGRGCNVFFTLGGQRLDLSSLSKVKSNIAFRVALRAETAEDSRDVIGSDAALHLPSQENGYGLLKIGPRDLEQFRCFYVSAPFVVPKRTLNVETTVAMSFSQPRAYTSAFQPLSESDSAALAVADEPEEPDEFLFHSDGFRKKKLVDVIRESLVSLPARPPHQIWLPPLEVSETVDALVSRWRGRPWDDDYGHNPGLVFPIGIVDIPEEHDQRVHAINAEMDNIMVVATAQRGKSTTLMTLMASAALMYRPERVTFFCIGASLFPIEELPHVASVVSPTDREGVSRTIASIEGLVLAREASFKRYQIDISEFRERRFGLDTSQGDAYQAGTDPDDKFGDVFLVIDNFSDLYDKDAAMGDRAIAIARQGLSYGVHVMTTATAWLVGQKQQLVNVSNARIQLRLSNPDETQMGAGFERKKAARNTLDRPGFGLTRDGHELLVGMPEVIGVDGQRVATRDIGVLIAQLTGTGRVESLARLPERMPLAEVAAAFAETPGHADPLNIPFAIGETALQPAALPTRVLPHMLVVGRQSCGKTTTLATFGQMIVARCTPDEAQITIIDPKTSLIGKIQGDHVRAYAYTADDIDAVLAELAQLMRDRLPPSGLSQEELLRRRSWDGPHHFVLIDDEQELRPHGVVGKAAATAPLWGLLERGREIGLHVIASRLPGNWAGVSVTSPFLQKMTGSRAPTLFMDNDPAAVKVFGRTSAQQLPPGRGLLVTSDGVMEGVLVADSQA</sequence>
<keyword evidence="6 9" id="KW-0067">ATP-binding</keyword>
<evidence type="ECO:0000256" key="4">
    <source>
        <dbReference type="ARBA" id="ARBA00022737"/>
    </source>
</evidence>
<dbReference type="NCBIfam" id="TIGR03924">
    <property type="entry name" value="T7SS_EccC_a"/>
    <property type="match status" value="1"/>
</dbReference>
<feature type="region of interest" description="Disordered" evidence="10">
    <location>
        <begin position="329"/>
        <end position="351"/>
    </location>
</feature>
<dbReference type="InterPro" id="IPR050206">
    <property type="entry name" value="FtsK/SpoIIIE/SftA"/>
</dbReference>
<dbReference type="SUPFAM" id="SSF52540">
    <property type="entry name" value="P-loop containing nucleoside triphosphate hydrolases"/>
    <property type="match status" value="2"/>
</dbReference>
<dbReference type="InterPro" id="IPR023837">
    <property type="entry name" value="EccCb-like_Actinobacteria"/>
</dbReference>
<dbReference type="Pfam" id="PF01580">
    <property type="entry name" value="FtsK_SpoIIIE"/>
    <property type="match status" value="3"/>
</dbReference>
<keyword evidence="4" id="KW-0677">Repeat</keyword>
<keyword evidence="5 9" id="KW-0547">Nucleotide-binding</keyword>
<reference evidence="14" key="3">
    <citation type="submission" date="2023-07" db="EMBL/GenBank/DDBJ databases">
        <title>Description of Mycobacterium gordonae subsp. intergordonae subsp.nov. and Mycobacterium gordonae subsp. gordonae subsp. nov.</title>
        <authorList>
            <person name="Huang H."/>
        </authorList>
    </citation>
    <scope>NUCLEOTIDE SEQUENCE [LARGE SCALE GENOMIC DNA]</scope>
    <source>
        <strain evidence="14">24</strain>
    </source>
</reference>
<evidence type="ECO:0000256" key="10">
    <source>
        <dbReference type="SAM" id="MobiDB-lite"/>
    </source>
</evidence>
<keyword evidence="14" id="KW-1185">Reference proteome</keyword>
<name>A0A7D6E5U2_9MYCO</name>
<dbReference type="InterPro" id="IPR002543">
    <property type="entry name" value="FtsK_dom"/>
</dbReference>
<comment type="subcellular location">
    <subcellularLocation>
        <location evidence="1">Cell membrane</location>
        <topology evidence="1">Multi-pass membrane protein</topology>
    </subcellularLocation>
</comment>
<organism evidence="13 14">
    <name type="scientific">Mycobacterium vicinigordonae</name>
    <dbReference type="NCBI Taxonomy" id="1719132"/>
    <lineage>
        <taxon>Bacteria</taxon>
        <taxon>Bacillati</taxon>
        <taxon>Actinomycetota</taxon>
        <taxon>Actinomycetes</taxon>
        <taxon>Mycobacteriales</taxon>
        <taxon>Mycobacteriaceae</taxon>
        <taxon>Mycobacterium</taxon>
    </lineage>
</organism>
<reference evidence="13 14" key="2">
    <citation type="submission" date="2020-07" db="EMBL/GenBank/DDBJ databases">
        <authorList>
            <person name="Yu X."/>
        </authorList>
    </citation>
    <scope>NUCLEOTIDE SEQUENCE [LARGE SCALE GENOMIC DNA]</scope>
    <source>
        <strain evidence="14">24</strain>
    </source>
</reference>
<feature type="domain" description="FtsK" evidence="12">
    <location>
        <begin position="1170"/>
        <end position="1356"/>
    </location>
</feature>
<keyword evidence="3 11" id="KW-0812">Transmembrane</keyword>
<proteinExistence type="predicted"/>
<evidence type="ECO:0000256" key="2">
    <source>
        <dbReference type="ARBA" id="ARBA00022475"/>
    </source>
</evidence>
<feature type="transmembrane region" description="Helical" evidence="11">
    <location>
        <begin position="64"/>
        <end position="86"/>
    </location>
</feature>
<dbReference type="GO" id="GO:0005524">
    <property type="term" value="F:ATP binding"/>
    <property type="evidence" value="ECO:0007669"/>
    <property type="project" value="UniProtKB-UniRule"/>
</dbReference>
<dbReference type="InterPro" id="IPR023836">
    <property type="entry name" value="EccCa-like_Actinobacteria"/>
</dbReference>
<evidence type="ECO:0000256" key="9">
    <source>
        <dbReference type="PROSITE-ProRule" id="PRU00289"/>
    </source>
</evidence>
<evidence type="ECO:0000256" key="8">
    <source>
        <dbReference type="ARBA" id="ARBA00023136"/>
    </source>
</evidence>
<evidence type="ECO:0000259" key="12">
    <source>
        <dbReference type="PROSITE" id="PS50901"/>
    </source>
</evidence>
<protein>
    <submittedName>
        <fullName evidence="13">Type VII secretion protein EccCa</fullName>
    </submittedName>
</protein>
<keyword evidence="8 11" id="KW-0472">Membrane</keyword>
<keyword evidence="7 11" id="KW-1133">Transmembrane helix</keyword>
<feature type="compositionally biased region" description="Polar residues" evidence="10">
    <location>
        <begin position="342"/>
        <end position="351"/>
    </location>
</feature>
<dbReference type="InterPro" id="IPR027417">
    <property type="entry name" value="P-loop_NTPase"/>
</dbReference>
<dbReference type="EMBL" id="CP059165">
    <property type="protein sequence ID" value="QLL07503.1"/>
    <property type="molecule type" value="Genomic_DNA"/>
</dbReference>
<reference evidence="14" key="1">
    <citation type="submission" date="2020-07" db="EMBL/GenBank/DDBJ databases">
        <title>Description of Mycobacterium gordonae subsp. intergordonae subsp.nov. and Mycobacterium gordonae subsp. gordonae subsp. nov.</title>
        <authorList>
            <person name="Yu X."/>
        </authorList>
    </citation>
    <scope>NUCLEOTIDE SEQUENCE [LARGE SCALE GENOMIC DNA]</scope>
    <source>
        <strain evidence="14">24</strain>
    </source>
</reference>
<dbReference type="Proteomes" id="UP000510682">
    <property type="component" value="Chromosome"/>
</dbReference>
<dbReference type="PANTHER" id="PTHR22683">
    <property type="entry name" value="SPORULATION PROTEIN RELATED"/>
    <property type="match status" value="1"/>
</dbReference>
<feature type="transmembrane region" description="Helical" evidence="11">
    <location>
        <begin position="92"/>
        <end position="111"/>
    </location>
</feature>
<dbReference type="GO" id="GO:0005886">
    <property type="term" value="C:plasma membrane"/>
    <property type="evidence" value="ECO:0007669"/>
    <property type="project" value="UniProtKB-SubCell"/>
</dbReference>
<dbReference type="Gene3D" id="3.40.50.300">
    <property type="entry name" value="P-loop containing nucleotide triphosphate hydrolases"/>
    <property type="match status" value="3"/>
</dbReference>
<feature type="binding site" evidence="9">
    <location>
        <begin position="887"/>
        <end position="894"/>
    </location>
    <ligand>
        <name>ATP</name>
        <dbReference type="ChEBI" id="CHEBI:30616"/>
    </ligand>
</feature>
<feature type="domain" description="FtsK" evidence="12">
    <location>
        <begin position="504"/>
        <end position="702"/>
    </location>
</feature>
<evidence type="ECO:0000256" key="7">
    <source>
        <dbReference type="ARBA" id="ARBA00022989"/>
    </source>
</evidence>
<feature type="domain" description="FtsK" evidence="12">
    <location>
        <begin position="857"/>
        <end position="1068"/>
    </location>
</feature>
<evidence type="ECO:0000256" key="11">
    <source>
        <dbReference type="SAM" id="Phobius"/>
    </source>
</evidence>
<evidence type="ECO:0000313" key="14">
    <source>
        <dbReference type="Proteomes" id="UP000510682"/>
    </source>
</evidence>
<dbReference type="KEGG" id="mgor:H0P51_00230"/>
<evidence type="ECO:0000256" key="3">
    <source>
        <dbReference type="ARBA" id="ARBA00022692"/>
    </source>
</evidence>
<dbReference type="GO" id="GO:0003677">
    <property type="term" value="F:DNA binding"/>
    <property type="evidence" value="ECO:0007669"/>
    <property type="project" value="InterPro"/>
</dbReference>
<dbReference type="PANTHER" id="PTHR22683:SF1">
    <property type="entry name" value="TYPE VII SECRETION SYSTEM PROTEIN ESSC"/>
    <property type="match status" value="1"/>
</dbReference>
<keyword evidence="2" id="KW-1003">Cell membrane</keyword>
<evidence type="ECO:0000313" key="13">
    <source>
        <dbReference type="EMBL" id="QLL07503.1"/>
    </source>
</evidence>
<dbReference type="NCBIfam" id="TIGR03925">
    <property type="entry name" value="T7SS_EccC_b"/>
    <property type="match status" value="1"/>
</dbReference>
<dbReference type="PROSITE" id="PS50901">
    <property type="entry name" value="FTSK"/>
    <property type="match status" value="3"/>
</dbReference>
<evidence type="ECO:0000256" key="5">
    <source>
        <dbReference type="ARBA" id="ARBA00022741"/>
    </source>
</evidence>